<evidence type="ECO:0000313" key="1">
    <source>
        <dbReference type="EMBL" id="PIS21169.1"/>
    </source>
</evidence>
<dbReference type="Proteomes" id="UP000231098">
    <property type="component" value="Unassembled WGS sequence"/>
</dbReference>
<sequence length="144" mass="16915">MTAMCERCGEVYELEITTWPVKHKYCDICRQSIKAENNLQSTRKKRAAERRKIVVREEHKVIPNKKHTSRLLADNMDWLNAGSYCGKQGELRERFQELVDKYDDFLLAKAEIELHPKWIAELKGSNESERCAWLIGFFSAFNHP</sequence>
<proteinExistence type="predicted"/>
<dbReference type="AlphaFoldDB" id="A0A2H0XAH8"/>
<protein>
    <submittedName>
        <fullName evidence="1">Uncharacterized protein</fullName>
    </submittedName>
</protein>
<evidence type="ECO:0000313" key="2">
    <source>
        <dbReference type="Proteomes" id="UP000231098"/>
    </source>
</evidence>
<dbReference type="EMBL" id="PEYV01000069">
    <property type="protein sequence ID" value="PIS21169.1"/>
    <property type="molecule type" value="Genomic_DNA"/>
</dbReference>
<accession>A0A2H0XAH8</accession>
<comment type="caution">
    <text evidence="1">The sequence shown here is derived from an EMBL/GenBank/DDBJ whole genome shotgun (WGS) entry which is preliminary data.</text>
</comment>
<reference evidence="2" key="1">
    <citation type="submission" date="2017-09" db="EMBL/GenBank/DDBJ databases">
        <title>Depth-based differentiation of microbial function through sediment-hosted aquifers and enrichment of novel symbionts in the deep terrestrial subsurface.</title>
        <authorList>
            <person name="Probst A.J."/>
            <person name="Ladd B."/>
            <person name="Jarett J.K."/>
            <person name="Geller-Mcgrath D.E."/>
            <person name="Sieber C.M.K."/>
            <person name="Emerson J.B."/>
            <person name="Anantharaman K."/>
            <person name="Thomas B.C."/>
            <person name="Malmstrom R."/>
            <person name="Stieglmeier M."/>
            <person name="Klingl A."/>
            <person name="Woyke T."/>
            <person name="Ryan C.M."/>
            <person name="Banfield J.F."/>
        </authorList>
    </citation>
    <scope>NUCLEOTIDE SEQUENCE [LARGE SCALE GENOMIC DNA]</scope>
</reference>
<name>A0A2H0XAH8_UNCKA</name>
<gene>
    <name evidence="1" type="ORF">COT51_04125</name>
</gene>
<organism evidence="1 2">
    <name type="scientific">candidate division WWE3 bacterium CG08_land_8_20_14_0_20_41_15</name>
    <dbReference type="NCBI Taxonomy" id="1975086"/>
    <lineage>
        <taxon>Bacteria</taxon>
        <taxon>Katanobacteria</taxon>
    </lineage>
</organism>